<gene>
    <name evidence="9" type="ORF">R1523_35780</name>
</gene>
<feature type="non-terminal residue" evidence="9">
    <location>
        <position position="1"/>
    </location>
</feature>
<reference evidence="10" key="1">
    <citation type="journal article" date="2023" name="Int. J. Mol. Sci.">
        <title>Genomic and Metabolic Characterization of Plant Growth-Promoting Rhizobacteria Isolated from Nodules of Clovers Grown in Non-Farmed Soil.</title>
        <authorList>
            <person name="Wojcik M."/>
            <person name="Koper P."/>
            <person name="Zebracki K."/>
            <person name="Marczak M."/>
            <person name="Mazur A."/>
        </authorList>
    </citation>
    <scope>NUCLEOTIDE SEQUENCE [LARGE SCALE GENOMIC DNA]</scope>
    <source>
        <strain evidence="10">KB12</strain>
    </source>
</reference>
<evidence type="ECO:0000256" key="1">
    <source>
        <dbReference type="ARBA" id="ARBA00004752"/>
    </source>
</evidence>
<feature type="domain" description="L,D-TPase catalytic" evidence="8">
    <location>
        <begin position="1"/>
        <end position="40"/>
    </location>
</feature>
<accession>A0ABU3YYP5</accession>
<dbReference type="EMBL" id="JAWJWI010000050">
    <property type="protein sequence ID" value="MDV4190793.1"/>
    <property type="molecule type" value="Genomic_DNA"/>
</dbReference>
<evidence type="ECO:0000313" key="9">
    <source>
        <dbReference type="EMBL" id="MDV4190793.1"/>
    </source>
</evidence>
<evidence type="ECO:0000313" key="10">
    <source>
        <dbReference type="Proteomes" id="UP001187203"/>
    </source>
</evidence>
<proteinExistence type="inferred from homology"/>
<evidence type="ECO:0000256" key="6">
    <source>
        <dbReference type="ARBA" id="ARBA00023316"/>
    </source>
</evidence>
<comment type="caution">
    <text evidence="9">The sequence shown here is derived from an EMBL/GenBank/DDBJ whole genome shotgun (WGS) entry which is preliminary data.</text>
</comment>
<dbReference type="CDD" id="cd16913">
    <property type="entry name" value="YkuD_like"/>
    <property type="match status" value="1"/>
</dbReference>
<keyword evidence="6 7" id="KW-0961">Cell wall biogenesis/degradation</keyword>
<dbReference type="GO" id="GO:0016740">
    <property type="term" value="F:transferase activity"/>
    <property type="evidence" value="ECO:0007669"/>
    <property type="project" value="UniProtKB-KW"/>
</dbReference>
<evidence type="ECO:0000256" key="5">
    <source>
        <dbReference type="ARBA" id="ARBA00022984"/>
    </source>
</evidence>
<keyword evidence="4 7" id="KW-0133">Cell shape</keyword>
<dbReference type="EC" id="2.-.-.-" evidence="9"/>
<evidence type="ECO:0000256" key="7">
    <source>
        <dbReference type="PROSITE-ProRule" id="PRU01373"/>
    </source>
</evidence>
<evidence type="ECO:0000256" key="2">
    <source>
        <dbReference type="ARBA" id="ARBA00005992"/>
    </source>
</evidence>
<dbReference type="SUPFAM" id="SSF141523">
    <property type="entry name" value="L,D-transpeptidase catalytic domain-like"/>
    <property type="match status" value="1"/>
</dbReference>
<dbReference type="RefSeq" id="WP_317277350.1">
    <property type="nucleotide sequence ID" value="NZ_JAWJWG010000053.1"/>
</dbReference>
<keyword evidence="5 7" id="KW-0573">Peptidoglycan synthesis</keyword>
<dbReference type="PROSITE" id="PS52029">
    <property type="entry name" value="LD_TPASE"/>
    <property type="match status" value="1"/>
</dbReference>
<protein>
    <submittedName>
        <fullName evidence="9">L,D-transpeptidase</fullName>
        <ecNumber evidence="9">2.-.-.-</ecNumber>
    </submittedName>
</protein>
<name>A0ABU3YYP5_9HYPH</name>
<keyword evidence="3 9" id="KW-0808">Transferase</keyword>
<evidence type="ECO:0000259" key="8">
    <source>
        <dbReference type="PROSITE" id="PS52029"/>
    </source>
</evidence>
<keyword evidence="10" id="KW-1185">Reference proteome</keyword>
<dbReference type="InterPro" id="IPR038063">
    <property type="entry name" value="Transpep_catalytic_dom"/>
</dbReference>
<comment type="pathway">
    <text evidence="1 7">Cell wall biogenesis; peptidoglycan biosynthesis.</text>
</comment>
<organism evidence="9 10">
    <name type="scientific">Rhizobium brockwellii</name>
    <dbReference type="NCBI Taxonomy" id="3019932"/>
    <lineage>
        <taxon>Bacteria</taxon>
        <taxon>Pseudomonadati</taxon>
        <taxon>Pseudomonadota</taxon>
        <taxon>Alphaproteobacteria</taxon>
        <taxon>Hyphomicrobiales</taxon>
        <taxon>Rhizobiaceae</taxon>
        <taxon>Rhizobium/Agrobacterium group</taxon>
        <taxon>Rhizobium</taxon>
    </lineage>
</organism>
<comment type="similarity">
    <text evidence="2">Belongs to the YkuD family.</text>
</comment>
<evidence type="ECO:0000256" key="4">
    <source>
        <dbReference type="ARBA" id="ARBA00022960"/>
    </source>
</evidence>
<dbReference type="Proteomes" id="UP001187203">
    <property type="component" value="Unassembled WGS sequence"/>
</dbReference>
<dbReference type="Gene3D" id="2.40.440.10">
    <property type="entry name" value="L,D-transpeptidase catalytic domain-like"/>
    <property type="match status" value="1"/>
</dbReference>
<sequence>LKRLGRPASHGCVRLHFENAAQFFSLAPRASLAKTRVVITR</sequence>
<dbReference type="Pfam" id="PF03734">
    <property type="entry name" value="YkuD"/>
    <property type="match status" value="1"/>
</dbReference>
<dbReference type="InterPro" id="IPR005490">
    <property type="entry name" value="LD_TPept_cat_dom"/>
</dbReference>
<evidence type="ECO:0000256" key="3">
    <source>
        <dbReference type="ARBA" id="ARBA00022679"/>
    </source>
</evidence>
<comment type="caution">
    <text evidence="7">Lacks conserved residue(s) required for the propagation of feature annotation.</text>
</comment>